<evidence type="ECO:0000313" key="1">
    <source>
        <dbReference type="EMBL" id="KAK2646814.1"/>
    </source>
</evidence>
<proteinExistence type="predicted"/>
<dbReference type="AlphaFoldDB" id="A0AAD9WWV1"/>
<accession>A0AAD9WWV1</accession>
<protein>
    <submittedName>
        <fullName evidence="1">Uncharacterized protein</fullName>
    </submittedName>
</protein>
<organism evidence="1 2">
    <name type="scientific">Dipteronia dyeriana</name>
    <dbReference type="NCBI Taxonomy" id="168575"/>
    <lineage>
        <taxon>Eukaryota</taxon>
        <taxon>Viridiplantae</taxon>
        <taxon>Streptophyta</taxon>
        <taxon>Embryophyta</taxon>
        <taxon>Tracheophyta</taxon>
        <taxon>Spermatophyta</taxon>
        <taxon>Magnoliopsida</taxon>
        <taxon>eudicotyledons</taxon>
        <taxon>Gunneridae</taxon>
        <taxon>Pentapetalae</taxon>
        <taxon>rosids</taxon>
        <taxon>malvids</taxon>
        <taxon>Sapindales</taxon>
        <taxon>Sapindaceae</taxon>
        <taxon>Hippocastanoideae</taxon>
        <taxon>Acereae</taxon>
        <taxon>Dipteronia</taxon>
    </lineage>
</organism>
<evidence type="ECO:0000313" key="2">
    <source>
        <dbReference type="Proteomes" id="UP001280121"/>
    </source>
</evidence>
<sequence>MDPTKLVITYGGEWVENFYEGGETEFVKVCRNLTYGKLSRVVQDITNVDLTRFTIELRTLVDTVVRLRPAQPKIKDDSDCPNNKTHWCSRIKYTGA</sequence>
<gene>
    <name evidence="1" type="ORF">Ddye_022009</name>
</gene>
<name>A0AAD9WWV1_9ROSI</name>
<comment type="caution">
    <text evidence="1">The sequence shown here is derived from an EMBL/GenBank/DDBJ whole genome shotgun (WGS) entry which is preliminary data.</text>
</comment>
<reference evidence="1" key="1">
    <citation type="journal article" date="2023" name="Plant J.">
        <title>Genome sequences and population genomics provide insights into the demographic history, inbreeding, and mutation load of two 'living fossil' tree species of Dipteronia.</title>
        <authorList>
            <person name="Feng Y."/>
            <person name="Comes H.P."/>
            <person name="Chen J."/>
            <person name="Zhu S."/>
            <person name="Lu R."/>
            <person name="Zhang X."/>
            <person name="Li P."/>
            <person name="Qiu J."/>
            <person name="Olsen K.M."/>
            <person name="Qiu Y."/>
        </authorList>
    </citation>
    <scope>NUCLEOTIDE SEQUENCE</scope>
    <source>
        <strain evidence="1">KIB01</strain>
    </source>
</reference>
<dbReference type="Proteomes" id="UP001280121">
    <property type="component" value="Unassembled WGS sequence"/>
</dbReference>
<dbReference type="EMBL" id="JANJYI010000006">
    <property type="protein sequence ID" value="KAK2646814.1"/>
    <property type="molecule type" value="Genomic_DNA"/>
</dbReference>
<keyword evidence="2" id="KW-1185">Reference proteome</keyword>